<feature type="region of interest" description="Disordered" evidence="1">
    <location>
        <begin position="86"/>
        <end position="121"/>
    </location>
</feature>
<dbReference type="VEuPathDB" id="ToxoDB:LOC34619154"/>
<sequence>MKHAAAWGNLAWVRHESAFCFFCLPRLTDRKRPNPSVTCTPRSAANAPAPELPADLEDWVTVETSPELTFAFSGNPEDTQLLLATQREQQAARCRRNLASKSTRPPQSPTSSRNSHRAHDSSGIDDLLQLLQETPTRLQRQRGGTGAAAAERLLEAYGPLNSALPFLSEEGALGATNPGANTEKGRAPDALNAREGRQEKHEDAPPLVDSAELQATAAELEALIGDTLKPQPSSHQQQEKAGEPEVELLDSLTL</sequence>
<accession>A0A1D3D4M9</accession>
<feature type="region of interest" description="Disordered" evidence="1">
    <location>
        <begin position="33"/>
        <end position="52"/>
    </location>
</feature>
<dbReference type="Proteomes" id="UP000095192">
    <property type="component" value="Unassembled WGS sequence"/>
</dbReference>
<dbReference type="AlphaFoldDB" id="A0A1D3D4M9"/>
<evidence type="ECO:0000313" key="2">
    <source>
        <dbReference type="EMBL" id="OEH78407.1"/>
    </source>
</evidence>
<reference evidence="2 3" key="1">
    <citation type="journal article" date="2016" name="BMC Genomics">
        <title>Comparative genomics reveals Cyclospora cayetanensis possesses coccidia-like metabolism and invasion components but unique surface antigens.</title>
        <authorList>
            <person name="Liu S."/>
            <person name="Wang L."/>
            <person name="Zheng H."/>
            <person name="Xu Z."/>
            <person name="Roellig D.M."/>
            <person name="Li N."/>
            <person name="Frace M.A."/>
            <person name="Tang K."/>
            <person name="Arrowood M.J."/>
            <person name="Moss D.M."/>
            <person name="Zhang L."/>
            <person name="Feng Y."/>
            <person name="Xiao L."/>
        </authorList>
    </citation>
    <scope>NUCLEOTIDE SEQUENCE [LARGE SCALE GENOMIC DNA]</scope>
    <source>
        <strain evidence="2 3">CHN_HEN01</strain>
    </source>
</reference>
<gene>
    <name evidence="2" type="ORF">cyc_02277</name>
</gene>
<dbReference type="VEuPathDB" id="ToxoDB:cyc_02277"/>
<feature type="region of interest" description="Disordered" evidence="1">
    <location>
        <begin position="225"/>
        <end position="254"/>
    </location>
</feature>
<feature type="compositionally biased region" description="Basic and acidic residues" evidence="1">
    <location>
        <begin position="183"/>
        <end position="204"/>
    </location>
</feature>
<feature type="compositionally biased region" description="Low complexity" evidence="1">
    <location>
        <begin position="100"/>
        <end position="113"/>
    </location>
</feature>
<protein>
    <submittedName>
        <fullName evidence="2">Uncharacterized protein</fullName>
    </submittedName>
</protein>
<organism evidence="2 3">
    <name type="scientific">Cyclospora cayetanensis</name>
    <dbReference type="NCBI Taxonomy" id="88456"/>
    <lineage>
        <taxon>Eukaryota</taxon>
        <taxon>Sar</taxon>
        <taxon>Alveolata</taxon>
        <taxon>Apicomplexa</taxon>
        <taxon>Conoidasida</taxon>
        <taxon>Coccidia</taxon>
        <taxon>Eucoccidiorida</taxon>
        <taxon>Eimeriorina</taxon>
        <taxon>Eimeriidae</taxon>
        <taxon>Cyclospora</taxon>
    </lineage>
</organism>
<dbReference type="EMBL" id="JROU02000749">
    <property type="protein sequence ID" value="OEH78407.1"/>
    <property type="molecule type" value="Genomic_DNA"/>
</dbReference>
<evidence type="ECO:0000313" key="3">
    <source>
        <dbReference type="Proteomes" id="UP000095192"/>
    </source>
</evidence>
<keyword evidence="3" id="KW-1185">Reference proteome</keyword>
<dbReference type="InParanoid" id="A0A1D3D4M9"/>
<evidence type="ECO:0000256" key="1">
    <source>
        <dbReference type="SAM" id="MobiDB-lite"/>
    </source>
</evidence>
<comment type="caution">
    <text evidence="2">The sequence shown here is derived from an EMBL/GenBank/DDBJ whole genome shotgun (WGS) entry which is preliminary data.</text>
</comment>
<feature type="region of interest" description="Disordered" evidence="1">
    <location>
        <begin position="171"/>
        <end position="210"/>
    </location>
</feature>
<name>A0A1D3D4M9_9EIME</name>
<proteinExistence type="predicted"/>